<dbReference type="InterPro" id="IPR015424">
    <property type="entry name" value="PyrdxlP-dep_Trfase"/>
</dbReference>
<dbReference type="Gene3D" id="3.40.640.10">
    <property type="entry name" value="Type I PLP-dependent aspartate aminotransferase-like (Major domain)"/>
    <property type="match status" value="1"/>
</dbReference>
<protein>
    <recommendedName>
        <fullName evidence="7">L-seryl-tRNA selenium transferase N-terminal domain-containing protein</fullName>
    </recommendedName>
</protein>
<dbReference type="GO" id="GO:0001514">
    <property type="term" value="P:selenocysteine incorporation"/>
    <property type="evidence" value="ECO:0007669"/>
    <property type="project" value="InterPro"/>
</dbReference>
<keyword evidence="6" id="KW-0711">Selenium</keyword>
<dbReference type="GO" id="GO:0005737">
    <property type="term" value="C:cytoplasm"/>
    <property type="evidence" value="ECO:0007669"/>
    <property type="project" value="InterPro"/>
</dbReference>
<dbReference type="Gene3D" id="3.90.1150.180">
    <property type="match status" value="1"/>
</dbReference>
<dbReference type="SUPFAM" id="SSF53383">
    <property type="entry name" value="PLP-dependent transferases"/>
    <property type="match status" value="1"/>
</dbReference>
<proteinExistence type="inferred from homology"/>
<evidence type="ECO:0000256" key="6">
    <source>
        <dbReference type="ARBA" id="ARBA00023266"/>
    </source>
</evidence>
<dbReference type="NCBIfam" id="TIGR00474">
    <property type="entry name" value="selA"/>
    <property type="match status" value="1"/>
</dbReference>
<feature type="domain" description="L-seryl-tRNA selenium transferase N-terminal" evidence="7">
    <location>
        <begin position="16"/>
        <end position="51"/>
    </location>
</feature>
<comment type="cofactor">
    <cofactor evidence="1">
        <name>pyridoxal 5'-phosphate</name>
        <dbReference type="ChEBI" id="CHEBI:597326"/>
    </cofactor>
</comment>
<dbReference type="InterPro" id="IPR004534">
    <property type="entry name" value="SelA_trans"/>
</dbReference>
<evidence type="ECO:0000256" key="4">
    <source>
        <dbReference type="ARBA" id="ARBA00022898"/>
    </source>
</evidence>
<keyword evidence="5" id="KW-0648">Protein biosynthesis</keyword>
<evidence type="ECO:0000256" key="1">
    <source>
        <dbReference type="ARBA" id="ARBA00001933"/>
    </source>
</evidence>
<dbReference type="GO" id="GO:0004125">
    <property type="term" value="F:L-seryl-tRNA(Sec) selenium transferase activity"/>
    <property type="evidence" value="ECO:0007669"/>
    <property type="project" value="InterPro"/>
</dbReference>
<dbReference type="HAMAP" id="MF_00423">
    <property type="entry name" value="SelA"/>
    <property type="match status" value="1"/>
</dbReference>
<evidence type="ECO:0000259" key="7">
    <source>
        <dbReference type="Pfam" id="PF12390"/>
    </source>
</evidence>
<keyword evidence="3" id="KW-0808">Transferase</keyword>
<dbReference type="InterPro" id="IPR018319">
    <property type="entry name" value="SelA-like"/>
</dbReference>
<dbReference type="PANTHER" id="PTHR32328:SF0">
    <property type="entry name" value="L-SERYL-TRNA(SEC) SELENIUM TRANSFERASE"/>
    <property type="match status" value="1"/>
</dbReference>
<name>X0YX23_9ZZZZ</name>
<accession>X0YX23</accession>
<dbReference type="Pfam" id="PF03841">
    <property type="entry name" value="SelA"/>
    <property type="match status" value="1"/>
</dbReference>
<dbReference type="PANTHER" id="PTHR32328">
    <property type="entry name" value="L-SERYL-TRNA(SEC) SELENIUM TRANSFERASE"/>
    <property type="match status" value="1"/>
</dbReference>
<evidence type="ECO:0000256" key="2">
    <source>
        <dbReference type="ARBA" id="ARBA00022490"/>
    </source>
</evidence>
<evidence type="ECO:0000256" key="3">
    <source>
        <dbReference type="ARBA" id="ARBA00022679"/>
    </source>
</evidence>
<organism evidence="8">
    <name type="scientific">marine sediment metagenome</name>
    <dbReference type="NCBI Taxonomy" id="412755"/>
    <lineage>
        <taxon>unclassified sequences</taxon>
        <taxon>metagenomes</taxon>
        <taxon>ecological metagenomes</taxon>
    </lineage>
</organism>
<dbReference type="InterPro" id="IPR025862">
    <property type="entry name" value="SelA_trans_N_dom"/>
</dbReference>
<dbReference type="InterPro" id="IPR015421">
    <property type="entry name" value="PyrdxlP-dep_Trfase_major"/>
</dbReference>
<dbReference type="Pfam" id="PF12390">
    <property type="entry name" value="Se-cys_synth_N"/>
    <property type="match status" value="1"/>
</dbReference>
<evidence type="ECO:0000256" key="5">
    <source>
        <dbReference type="ARBA" id="ARBA00022917"/>
    </source>
</evidence>
<dbReference type="AlphaFoldDB" id="X0YX23"/>
<gene>
    <name evidence="8" type="ORF">S01H4_00052</name>
</gene>
<sequence>MKNNTDANNNNLNLLLSKIPSVEIILQNKALQPLILKHSRKMLTQMVRKVISEEKKNAHKNGSLYSSKERINKIKEYFEKENLSFLQGVINGSGVILHTNLGRAPLGKEMLAAVQGSLQSYANLEYDLVEGSRGKRGEIVEKLLCTLSHSEKSLVVNNNAGAIFLILNTLANNKKEVIVSRGELIQIGGGFRIPEILEQSGAHLREVGTTNQTFINDYEKAINDNTALILKVHQSNFEMTGFVHQAEVKELKKLGERYNLPVIVDLGSGTFLNTENFGLKHEPTVQESIRAGADIVCFSTDKLLGGPQGGVICGKEIYLKKISQHPLFRTLRVDKITLTILQKILLYYLKDEAITKIPIWKMISCPLEKIAIRSQNICQKLKKEDIPAFIKEGQTAIGGGSLPGQTLSTKLIIIKPPCSVEIFSKELRLFSPPLLGRKEKEYFILDPRCIDPSSDNLVIKIITSVYFKMK</sequence>
<keyword evidence="2" id="KW-0963">Cytoplasm</keyword>
<evidence type="ECO:0000313" key="8">
    <source>
        <dbReference type="EMBL" id="GAG60770.1"/>
    </source>
</evidence>
<comment type="caution">
    <text evidence="8">The sequence shown here is derived from an EMBL/GenBank/DDBJ whole genome shotgun (WGS) entry which is preliminary data.</text>
</comment>
<keyword evidence="4" id="KW-0663">Pyridoxal phosphate</keyword>
<reference evidence="8" key="1">
    <citation type="journal article" date="2014" name="Front. Microbiol.">
        <title>High frequency of phylogenetically diverse reductive dehalogenase-homologous genes in deep subseafloor sedimentary metagenomes.</title>
        <authorList>
            <person name="Kawai M."/>
            <person name="Futagami T."/>
            <person name="Toyoda A."/>
            <person name="Takaki Y."/>
            <person name="Nishi S."/>
            <person name="Hori S."/>
            <person name="Arai W."/>
            <person name="Tsubouchi T."/>
            <person name="Morono Y."/>
            <person name="Uchiyama I."/>
            <person name="Ito T."/>
            <person name="Fujiyama A."/>
            <person name="Inagaki F."/>
            <person name="Takami H."/>
        </authorList>
    </citation>
    <scope>NUCLEOTIDE SEQUENCE</scope>
    <source>
        <strain evidence="8">Expedition CK06-06</strain>
    </source>
</reference>
<dbReference type="EMBL" id="BART01000005">
    <property type="protein sequence ID" value="GAG60770.1"/>
    <property type="molecule type" value="Genomic_DNA"/>
</dbReference>